<organism evidence="1 2">
    <name type="scientific">Datura stramonium</name>
    <name type="common">Jimsonweed</name>
    <name type="synonym">Common thornapple</name>
    <dbReference type="NCBI Taxonomy" id="4076"/>
    <lineage>
        <taxon>Eukaryota</taxon>
        <taxon>Viridiplantae</taxon>
        <taxon>Streptophyta</taxon>
        <taxon>Embryophyta</taxon>
        <taxon>Tracheophyta</taxon>
        <taxon>Spermatophyta</taxon>
        <taxon>Magnoliopsida</taxon>
        <taxon>eudicotyledons</taxon>
        <taxon>Gunneridae</taxon>
        <taxon>Pentapetalae</taxon>
        <taxon>asterids</taxon>
        <taxon>lamiids</taxon>
        <taxon>Solanales</taxon>
        <taxon>Solanaceae</taxon>
        <taxon>Solanoideae</taxon>
        <taxon>Datureae</taxon>
        <taxon>Datura</taxon>
    </lineage>
</organism>
<keyword evidence="2" id="KW-1185">Reference proteome</keyword>
<name>A0ABS8WKD5_DATST</name>
<feature type="non-terminal residue" evidence="1">
    <location>
        <position position="94"/>
    </location>
</feature>
<dbReference type="Proteomes" id="UP000823775">
    <property type="component" value="Unassembled WGS sequence"/>
</dbReference>
<dbReference type="EMBL" id="JACEIK010007554">
    <property type="protein sequence ID" value="MCE3050411.1"/>
    <property type="molecule type" value="Genomic_DNA"/>
</dbReference>
<feature type="non-terminal residue" evidence="1">
    <location>
        <position position="1"/>
    </location>
</feature>
<accession>A0ABS8WKD5</accession>
<gene>
    <name evidence="1" type="ORF">HAX54_047141</name>
</gene>
<evidence type="ECO:0000313" key="1">
    <source>
        <dbReference type="EMBL" id="MCE3050411.1"/>
    </source>
</evidence>
<reference evidence="1 2" key="1">
    <citation type="journal article" date="2021" name="BMC Genomics">
        <title>Datura genome reveals duplications of psychoactive alkaloid biosynthetic genes and high mutation rate following tissue culture.</title>
        <authorList>
            <person name="Rajewski A."/>
            <person name="Carter-House D."/>
            <person name="Stajich J."/>
            <person name="Litt A."/>
        </authorList>
    </citation>
    <scope>NUCLEOTIDE SEQUENCE [LARGE SCALE GENOMIC DNA]</scope>
    <source>
        <strain evidence="1">AR-01</strain>
    </source>
</reference>
<sequence>GKSSFESFLMLEVMHYYKGLANIDGTPVQSTRSLKPLLGSRITSATTDRDRRLIANTVNLLSPLAYFLHTRLAAVAAHPTAHTCFTGAVDSLND</sequence>
<comment type="caution">
    <text evidence="1">The sequence shown here is derived from an EMBL/GenBank/DDBJ whole genome shotgun (WGS) entry which is preliminary data.</text>
</comment>
<evidence type="ECO:0000313" key="2">
    <source>
        <dbReference type="Proteomes" id="UP000823775"/>
    </source>
</evidence>
<proteinExistence type="predicted"/>
<protein>
    <submittedName>
        <fullName evidence="1">Uncharacterized protein</fullName>
    </submittedName>
</protein>